<feature type="transmembrane region" description="Helical" evidence="7">
    <location>
        <begin position="41"/>
        <end position="65"/>
    </location>
</feature>
<evidence type="ECO:0000256" key="7">
    <source>
        <dbReference type="SAM" id="Phobius"/>
    </source>
</evidence>
<comment type="subcellular location">
    <subcellularLocation>
        <location evidence="1">Membrane</location>
        <topology evidence="1">Multi-pass membrane protein</topology>
    </subcellularLocation>
</comment>
<keyword evidence="10" id="KW-1185">Reference proteome</keyword>
<evidence type="ECO:0000259" key="8">
    <source>
        <dbReference type="Pfam" id="PF00999"/>
    </source>
</evidence>
<dbReference type="InterPro" id="IPR050794">
    <property type="entry name" value="CPA2_transporter"/>
</dbReference>
<feature type="transmembrane region" description="Helical" evidence="7">
    <location>
        <begin position="238"/>
        <end position="255"/>
    </location>
</feature>
<name>A0A3E0HL30_9PSEU</name>
<dbReference type="Proteomes" id="UP000256269">
    <property type="component" value="Unassembled WGS sequence"/>
</dbReference>
<dbReference type="PANTHER" id="PTHR32468">
    <property type="entry name" value="CATION/H + ANTIPORTER"/>
    <property type="match status" value="1"/>
</dbReference>
<evidence type="ECO:0000256" key="6">
    <source>
        <dbReference type="ARBA" id="ARBA00023136"/>
    </source>
</evidence>
<keyword evidence="3 7" id="KW-0812">Transmembrane</keyword>
<dbReference type="GO" id="GO:1902600">
    <property type="term" value="P:proton transmembrane transport"/>
    <property type="evidence" value="ECO:0007669"/>
    <property type="project" value="InterPro"/>
</dbReference>
<reference evidence="9 10" key="1">
    <citation type="submission" date="2018-08" db="EMBL/GenBank/DDBJ databases">
        <title>Genomic Encyclopedia of Archaeal and Bacterial Type Strains, Phase II (KMG-II): from individual species to whole genera.</title>
        <authorList>
            <person name="Goeker M."/>
        </authorList>
    </citation>
    <scope>NUCLEOTIDE SEQUENCE [LARGE SCALE GENOMIC DNA]</scope>
    <source>
        <strain evidence="9 10">DSM 45791</strain>
    </source>
</reference>
<keyword evidence="2" id="KW-0813">Transport</keyword>
<feature type="transmembrane region" description="Helical" evidence="7">
    <location>
        <begin position="298"/>
        <end position="328"/>
    </location>
</feature>
<dbReference type="InterPro" id="IPR038770">
    <property type="entry name" value="Na+/solute_symporter_sf"/>
</dbReference>
<feature type="transmembrane region" description="Helical" evidence="7">
    <location>
        <begin position="71"/>
        <end position="91"/>
    </location>
</feature>
<feature type="transmembrane region" description="Helical" evidence="7">
    <location>
        <begin position="6"/>
        <end position="29"/>
    </location>
</feature>
<protein>
    <submittedName>
        <fullName evidence="9">Kef-type K+ transport system membrane component KefB</fullName>
    </submittedName>
</protein>
<organism evidence="9 10">
    <name type="scientific">Kutzneria buriramensis</name>
    <dbReference type="NCBI Taxonomy" id="1045776"/>
    <lineage>
        <taxon>Bacteria</taxon>
        <taxon>Bacillati</taxon>
        <taxon>Actinomycetota</taxon>
        <taxon>Actinomycetes</taxon>
        <taxon>Pseudonocardiales</taxon>
        <taxon>Pseudonocardiaceae</taxon>
        <taxon>Kutzneria</taxon>
    </lineage>
</organism>
<feature type="transmembrane region" description="Helical" evidence="7">
    <location>
        <begin position="261"/>
        <end position="277"/>
    </location>
</feature>
<feature type="transmembrane region" description="Helical" evidence="7">
    <location>
        <begin position="103"/>
        <end position="127"/>
    </location>
</feature>
<feature type="transmembrane region" description="Helical" evidence="7">
    <location>
        <begin position="139"/>
        <end position="163"/>
    </location>
</feature>
<evidence type="ECO:0000313" key="9">
    <source>
        <dbReference type="EMBL" id="REH46916.1"/>
    </source>
</evidence>
<dbReference type="EMBL" id="QUNO01000006">
    <property type="protein sequence ID" value="REH46916.1"/>
    <property type="molecule type" value="Genomic_DNA"/>
</dbReference>
<evidence type="ECO:0000256" key="3">
    <source>
        <dbReference type="ARBA" id="ARBA00022692"/>
    </source>
</evidence>
<dbReference type="GO" id="GO:0015297">
    <property type="term" value="F:antiporter activity"/>
    <property type="evidence" value="ECO:0007669"/>
    <property type="project" value="InterPro"/>
</dbReference>
<dbReference type="GO" id="GO:0016020">
    <property type="term" value="C:membrane"/>
    <property type="evidence" value="ECO:0007669"/>
    <property type="project" value="UniProtKB-SubCell"/>
</dbReference>
<accession>A0A3E0HL30</accession>
<evidence type="ECO:0000313" key="10">
    <source>
        <dbReference type="Proteomes" id="UP000256269"/>
    </source>
</evidence>
<dbReference type="AlphaFoldDB" id="A0A3E0HL30"/>
<comment type="caution">
    <text evidence="9">The sequence shown here is derived from an EMBL/GenBank/DDBJ whole genome shotgun (WGS) entry which is preliminary data.</text>
</comment>
<feature type="domain" description="Cation/H+ exchanger transmembrane" evidence="8">
    <location>
        <begin position="19"/>
        <end position="399"/>
    </location>
</feature>
<gene>
    <name evidence="9" type="ORF">BCF44_10680</name>
</gene>
<keyword evidence="4 7" id="KW-1133">Transmembrane helix</keyword>
<proteinExistence type="predicted"/>
<evidence type="ECO:0000256" key="4">
    <source>
        <dbReference type="ARBA" id="ARBA00022989"/>
    </source>
</evidence>
<dbReference type="Pfam" id="PF00999">
    <property type="entry name" value="Na_H_Exchanger"/>
    <property type="match status" value="1"/>
</dbReference>
<feature type="transmembrane region" description="Helical" evidence="7">
    <location>
        <begin position="175"/>
        <end position="199"/>
    </location>
</feature>
<feature type="transmembrane region" description="Helical" evidence="7">
    <location>
        <begin position="205"/>
        <end position="226"/>
    </location>
</feature>
<feature type="transmembrane region" description="Helical" evidence="7">
    <location>
        <begin position="380"/>
        <end position="402"/>
    </location>
</feature>
<evidence type="ECO:0000256" key="2">
    <source>
        <dbReference type="ARBA" id="ARBA00022448"/>
    </source>
</evidence>
<keyword evidence="5" id="KW-0406">Ion transport</keyword>
<dbReference type="Gene3D" id="1.20.1530.20">
    <property type="match status" value="1"/>
</dbReference>
<evidence type="ECO:0000256" key="5">
    <source>
        <dbReference type="ARBA" id="ARBA00023065"/>
    </source>
</evidence>
<dbReference type="InterPro" id="IPR006153">
    <property type="entry name" value="Cation/H_exchanger_TM"/>
</dbReference>
<evidence type="ECO:0000256" key="1">
    <source>
        <dbReference type="ARBA" id="ARBA00004141"/>
    </source>
</evidence>
<keyword evidence="6 7" id="KW-0472">Membrane</keyword>
<sequence>MLNLLATGAHVAAALVVVLAIAWLGAIAARRLRQPEVIGEIIAGLLAGPAALALLGHATFTVVLPAEIIDILKTCSEVGLILFLVGLAHKLRIGARQVPRGTAAWVVVGGIVPALASGVVFACWIIFAGEPGERGGAPLPAFLMMCAVVLSITAVPVLARILADRGIADTREGRLSMTAAVVIDTVGWLLLSVAVALGAGRPDGVLRAFAVLVGGLLVALAVRWALRTKAANALCGRWPAVTAVLLAAIALTVAFSVEKAGLTDIFGAVLVGLAVPPDGPWRKIVSGVSRVGRALVPVFFVVTGLTVFATGLGSLPWVLMLVAIPLAVLGKGGGSYLGTRLAGEPRITAAKVGALMNTRGLTELIVLKVGYSAGILTLPVFVALVLTAVVTTVMTGPLLLFLDRGAGRAQPAPVPVTVESLDGAHD</sequence>
<dbReference type="OrthoDB" id="9793589at2"/>
<dbReference type="PANTHER" id="PTHR32468:SF0">
    <property type="entry name" value="K(+)_H(+) ANTIPORTER 1"/>
    <property type="match status" value="1"/>
</dbReference>